<keyword evidence="2" id="KW-1185">Reference proteome</keyword>
<name>A0A402CRB5_9BACT</name>
<dbReference type="AlphaFoldDB" id="A0A402CRB5"/>
<protein>
    <submittedName>
        <fullName evidence="1">Uncharacterized protein</fullName>
    </submittedName>
</protein>
<accession>A0A402CRB5</accession>
<organism evidence="1 2">
    <name type="scientific">Capsulimonas corticalis</name>
    <dbReference type="NCBI Taxonomy" id="2219043"/>
    <lineage>
        <taxon>Bacteria</taxon>
        <taxon>Bacillati</taxon>
        <taxon>Armatimonadota</taxon>
        <taxon>Armatimonadia</taxon>
        <taxon>Capsulimonadales</taxon>
        <taxon>Capsulimonadaceae</taxon>
        <taxon>Capsulimonas</taxon>
    </lineage>
</organism>
<gene>
    <name evidence="1" type="ORF">CCAX7_65480</name>
</gene>
<dbReference type="EMBL" id="AP025739">
    <property type="protein sequence ID" value="BDI34497.1"/>
    <property type="molecule type" value="Genomic_DNA"/>
</dbReference>
<evidence type="ECO:0000313" key="1">
    <source>
        <dbReference type="EMBL" id="BDI34497.1"/>
    </source>
</evidence>
<dbReference type="KEGG" id="ccot:CCAX7_65480"/>
<proteinExistence type="predicted"/>
<evidence type="ECO:0000313" key="2">
    <source>
        <dbReference type="Proteomes" id="UP000287394"/>
    </source>
</evidence>
<sequence length="107" mass="11341">MAFVCLWMGTVSVAHHTDDTRIGGASLSAAATIHTATPSVPTAPCAACEWLLSLMPRLAANAHVTLSPSERVAFAVSPVRFFLPRIPRQVFLRGPPSVLDVSVDCSL</sequence>
<dbReference type="Proteomes" id="UP000287394">
    <property type="component" value="Chromosome"/>
</dbReference>
<reference evidence="1 2" key="1">
    <citation type="journal article" date="2019" name="Int. J. Syst. Evol. Microbiol.">
        <title>Capsulimonas corticalis gen. nov., sp. nov., an aerobic capsulated bacterium, of a novel bacterial order, Capsulimonadales ord. nov., of the class Armatimonadia of the phylum Armatimonadetes.</title>
        <authorList>
            <person name="Li J."/>
            <person name="Kudo C."/>
            <person name="Tonouchi A."/>
        </authorList>
    </citation>
    <scope>NUCLEOTIDE SEQUENCE [LARGE SCALE GENOMIC DNA]</scope>
    <source>
        <strain evidence="1 2">AX-7</strain>
    </source>
</reference>